<reference evidence="3" key="1">
    <citation type="submission" date="2017-04" db="EMBL/GenBank/DDBJ databases">
        <authorList>
            <person name="Varghese N."/>
            <person name="Submissions S."/>
        </authorList>
    </citation>
    <scope>NUCLEOTIDE SEQUENCE [LARGE SCALE GENOMIC DNA]</scope>
    <source>
        <strain evidence="3">NIO-1021</strain>
    </source>
</reference>
<feature type="compositionally biased region" description="Gly residues" evidence="1">
    <location>
        <begin position="128"/>
        <end position="139"/>
    </location>
</feature>
<gene>
    <name evidence="2" type="ORF">SAMN06296028_11294</name>
</gene>
<accession>A0A1X7DKR2</accession>
<evidence type="ECO:0000256" key="1">
    <source>
        <dbReference type="SAM" id="MobiDB-lite"/>
    </source>
</evidence>
<name>A0A1X7DKR2_9MICC</name>
<dbReference type="Proteomes" id="UP000192929">
    <property type="component" value="Unassembled WGS sequence"/>
</dbReference>
<feature type="region of interest" description="Disordered" evidence="1">
    <location>
        <begin position="108"/>
        <end position="139"/>
    </location>
</feature>
<dbReference type="EMBL" id="FXAC01000012">
    <property type="protein sequence ID" value="SMF17171.1"/>
    <property type="molecule type" value="Genomic_DNA"/>
</dbReference>
<proteinExistence type="predicted"/>
<feature type="compositionally biased region" description="Basic and acidic residues" evidence="1">
    <location>
        <begin position="108"/>
        <end position="127"/>
    </location>
</feature>
<organism evidence="2 3">
    <name type="scientific">Kocuria marina subsp. indica</name>
    <dbReference type="NCBI Taxonomy" id="1049583"/>
    <lineage>
        <taxon>Bacteria</taxon>
        <taxon>Bacillati</taxon>
        <taxon>Actinomycetota</taxon>
        <taxon>Actinomycetes</taxon>
        <taxon>Micrococcales</taxon>
        <taxon>Micrococcaceae</taxon>
        <taxon>Kocuria</taxon>
    </lineage>
</organism>
<dbReference type="RefSeq" id="WP_240505712.1">
    <property type="nucleotide sequence ID" value="NZ_FXAC01000012.1"/>
</dbReference>
<keyword evidence="3" id="KW-1185">Reference proteome</keyword>
<evidence type="ECO:0000313" key="2">
    <source>
        <dbReference type="EMBL" id="SMF17171.1"/>
    </source>
</evidence>
<protein>
    <submittedName>
        <fullName evidence="2">Uncharacterized protein</fullName>
    </submittedName>
</protein>
<sequence length="441" mass="45913">MGLSGALARLAVRATRVLVVEVPGHWATRMEVEHQLLRRGWRPAWTPADADVLAVCGVPGPELSELVDRLWEQMPGPRVRADITSPGTVGSALDAAAALLLDTPHHRTDAQERAQEPEIPEDADHGGHGGMGHGGMGHGGMDHGEMDHGGMDHGEMDHGEMDHGGHGGMDHSGHGGMDHGGMDHGEMDHGEMDHGEMDHGEMDHGGHGGMDHSGHGGMDMAPGGIALAGGGEDRDGLEMDVLHLPLGPVLPFWPAGLVLRCSLQGDVVVDAEASVVDGAGAGGPGPGPAPAAVVWCDQVMALLALAGVEDAAACARRARDALLCGDEDAARDAVERLDRTVRRSWLLRSSLRGVLLLDRAGLERHGLPGHCRGDAHDRLLSRVERIRAEAGGTEPTPAEDGGVPWAVVPDLVTGLELGSVRLAVASLDLDPHPAVQAVGHG</sequence>
<evidence type="ECO:0000313" key="3">
    <source>
        <dbReference type="Proteomes" id="UP000192929"/>
    </source>
</evidence>
<dbReference type="SUPFAM" id="SSF56770">
    <property type="entry name" value="HydA/Nqo6-like"/>
    <property type="match status" value="1"/>
</dbReference>
<dbReference type="AlphaFoldDB" id="A0A1X7DKR2"/>